<comment type="cofactor">
    <cofactor evidence="1 20">
        <name>Mn(2+)</name>
        <dbReference type="ChEBI" id="CHEBI:29035"/>
    </cofactor>
</comment>
<evidence type="ECO:0000256" key="13">
    <source>
        <dbReference type="ARBA" id="ARBA00023034"/>
    </source>
</evidence>
<keyword evidence="15 20" id="KW-1015">Disulfide bond</keyword>
<evidence type="ECO:0000256" key="15">
    <source>
        <dbReference type="ARBA" id="ARBA00023157"/>
    </source>
</evidence>
<dbReference type="FunFam" id="2.80.10.50:FF:000047">
    <property type="entry name" value="Polypeptide N-acetylgalactosaminyltransferase"/>
    <property type="match status" value="1"/>
</dbReference>
<evidence type="ECO:0000256" key="7">
    <source>
        <dbReference type="ARBA" id="ARBA00022679"/>
    </source>
</evidence>
<dbReference type="InterPro" id="IPR001173">
    <property type="entry name" value="Glyco_trans_2-like"/>
</dbReference>
<proteinExistence type="inferred from homology"/>
<evidence type="ECO:0000256" key="4">
    <source>
        <dbReference type="ARBA" id="ARBA00005680"/>
    </source>
</evidence>
<dbReference type="GO" id="GO:0000139">
    <property type="term" value="C:Golgi membrane"/>
    <property type="evidence" value="ECO:0007669"/>
    <property type="project" value="UniProtKB-SubCell"/>
</dbReference>
<feature type="region of interest" description="Disordered" evidence="21">
    <location>
        <begin position="98"/>
        <end position="117"/>
    </location>
</feature>
<dbReference type="CDD" id="cd23433">
    <property type="entry name" value="beta-trefoil_Ricin_GALNT1-like"/>
    <property type="match status" value="1"/>
</dbReference>
<dbReference type="CDD" id="cd02510">
    <property type="entry name" value="pp-GalNAc-T"/>
    <property type="match status" value="1"/>
</dbReference>
<dbReference type="Gene3D" id="2.80.10.50">
    <property type="match status" value="1"/>
</dbReference>
<dbReference type="OrthoDB" id="5988548at2759"/>
<evidence type="ECO:0000256" key="2">
    <source>
        <dbReference type="ARBA" id="ARBA00004323"/>
    </source>
</evidence>
<dbReference type="EMBL" id="GGMS01008211">
    <property type="protein sequence ID" value="MBY77414.1"/>
    <property type="molecule type" value="Transcribed_RNA"/>
</dbReference>
<keyword evidence="13 20" id="KW-0333">Golgi apparatus</keyword>
<reference evidence="25" key="2">
    <citation type="submission" date="2025-04" db="UniProtKB">
        <authorList>
            <consortium name="RefSeq"/>
        </authorList>
    </citation>
    <scope>IDENTIFICATION</scope>
    <source>
        <tissue evidence="25">Whole body</tissue>
    </source>
</reference>
<evidence type="ECO:0000256" key="10">
    <source>
        <dbReference type="ARBA" id="ARBA00022734"/>
    </source>
</evidence>
<name>A0A2S2QI64_9HEMI</name>
<evidence type="ECO:0000256" key="20">
    <source>
        <dbReference type="RuleBase" id="RU361242"/>
    </source>
</evidence>
<dbReference type="Pfam" id="PF00535">
    <property type="entry name" value="Glycos_transf_2"/>
    <property type="match status" value="1"/>
</dbReference>
<keyword evidence="17 20" id="KW-0464">Manganese</keyword>
<dbReference type="SMART" id="SM00458">
    <property type="entry name" value="RICIN"/>
    <property type="match status" value="1"/>
</dbReference>
<comment type="catalytic activity">
    <reaction evidence="19">
        <text>L-seryl-[protein] + UDP-N-acetyl-alpha-D-galactosamine = a 3-O-[N-acetyl-alpha-D-galactosaminyl]-L-seryl-[protein] + UDP + H(+)</text>
        <dbReference type="Rhea" id="RHEA:23956"/>
        <dbReference type="Rhea" id="RHEA-COMP:9863"/>
        <dbReference type="Rhea" id="RHEA-COMP:12788"/>
        <dbReference type="ChEBI" id="CHEBI:15378"/>
        <dbReference type="ChEBI" id="CHEBI:29999"/>
        <dbReference type="ChEBI" id="CHEBI:53604"/>
        <dbReference type="ChEBI" id="CHEBI:58223"/>
        <dbReference type="ChEBI" id="CHEBI:67138"/>
        <dbReference type="EC" id="2.4.1.41"/>
    </reaction>
</comment>
<keyword evidence="7 20" id="KW-0808">Transferase</keyword>
<dbReference type="AlphaFoldDB" id="A0A2S2QI64"/>
<evidence type="ECO:0000256" key="16">
    <source>
        <dbReference type="ARBA" id="ARBA00023180"/>
    </source>
</evidence>
<evidence type="ECO:0000256" key="1">
    <source>
        <dbReference type="ARBA" id="ARBA00001936"/>
    </source>
</evidence>
<keyword evidence="16" id="KW-0325">Glycoprotein</keyword>
<dbReference type="PROSITE" id="PS50231">
    <property type="entry name" value="RICIN_B_LECTIN"/>
    <property type="match status" value="1"/>
</dbReference>
<keyword evidence="10 20" id="KW-0430">Lectin</keyword>
<gene>
    <name evidence="23" type="primary">pgant5</name>
    <name evidence="25" type="synonym">LOC112692492</name>
    <name evidence="23" type="ORF">g.183006</name>
</gene>
<protein>
    <recommendedName>
        <fullName evidence="5 20">Polypeptide N-acetylgalactosaminyltransferase</fullName>
        <ecNumber evidence="20">2.4.1.-</ecNumber>
    </recommendedName>
    <alternativeName>
        <fullName evidence="20">Protein-UDP acetylgalactosaminyltransferase</fullName>
    </alternativeName>
</protein>
<keyword evidence="9" id="KW-0479">Metal-binding</keyword>
<dbReference type="GO" id="GO:0004653">
    <property type="term" value="F:polypeptide N-acetylgalactosaminyltransferase activity"/>
    <property type="evidence" value="ECO:0007669"/>
    <property type="project" value="UniProtKB-EC"/>
</dbReference>
<evidence type="ECO:0000313" key="23">
    <source>
        <dbReference type="EMBL" id="MBY77414.1"/>
    </source>
</evidence>
<feature type="transmembrane region" description="Helical" evidence="20">
    <location>
        <begin position="12"/>
        <end position="32"/>
    </location>
</feature>
<dbReference type="SUPFAM" id="SSF50370">
    <property type="entry name" value="Ricin B-like lectins"/>
    <property type="match status" value="1"/>
</dbReference>
<dbReference type="SUPFAM" id="SSF53448">
    <property type="entry name" value="Nucleotide-diphospho-sugar transferases"/>
    <property type="match status" value="1"/>
</dbReference>
<comment type="catalytic activity">
    <reaction evidence="18">
        <text>L-threonyl-[protein] + UDP-N-acetyl-alpha-D-galactosamine = a 3-O-[N-acetyl-alpha-D-galactosaminyl]-L-threonyl-[protein] + UDP + H(+)</text>
        <dbReference type="Rhea" id="RHEA:52424"/>
        <dbReference type="Rhea" id="RHEA-COMP:11060"/>
        <dbReference type="Rhea" id="RHEA-COMP:11689"/>
        <dbReference type="ChEBI" id="CHEBI:15378"/>
        <dbReference type="ChEBI" id="CHEBI:30013"/>
        <dbReference type="ChEBI" id="CHEBI:58223"/>
        <dbReference type="ChEBI" id="CHEBI:67138"/>
        <dbReference type="ChEBI" id="CHEBI:87075"/>
        <dbReference type="EC" id="2.4.1.41"/>
    </reaction>
</comment>
<evidence type="ECO:0000256" key="11">
    <source>
        <dbReference type="ARBA" id="ARBA00022968"/>
    </source>
</evidence>
<dbReference type="RefSeq" id="XP_025422948.1">
    <property type="nucleotide sequence ID" value="XM_025567163.1"/>
</dbReference>
<evidence type="ECO:0000256" key="19">
    <source>
        <dbReference type="ARBA" id="ARBA00052209"/>
    </source>
</evidence>
<evidence type="ECO:0000256" key="5">
    <source>
        <dbReference type="ARBA" id="ARBA00012644"/>
    </source>
</evidence>
<dbReference type="GO" id="GO:0046872">
    <property type="term" value="F:metal ion binding"/>
    <property type="evidence" value="ECO:0007669"/>
    <property type="project" value="UniProtKB-KW"/>
</dbReference>
<comment type="pathway">
    <text evidence="3 20">Protein modification; protein glycosylation.</text>
</comment>
<evidence type="ECO:0000256" key="18">
    <source>
        <dbReference type="ARBA" id="ARBA00050905"/>
    </source>
</evidence>
<evidence type="ECO:0000256" key="3">
    <source>
        <dbReference type="ARBA" id="ARBA00004922"/>
    </source>
</evidence>
<dbReference type="Proteomes" id="UP000694846">
    <property type="component" value="Unplaced"/>
</dbReference>
<evidence type="ECO:0000256" key="17">
    <source>
        <dbReference type="ARBA" id="ARBA00023211"/>
    </source>
</evidence>
<dbReference type="InterPro" id="IPR035992">
    <property type="entry name" value="Ricin_B-like_lectins"/>
</dbReference>
<dbReference type="PANTHER" id="PTHR11675:SF101">
    <property type="entry name" value="POLYPEPTIDE N-ACETYLGALACTOSAMINYLTRANSFERASE 5"/>
    <property type="match status" value="1"/>
</dbReference>
<accession>A0A2S2QI64</accession>
<evidence type="ECO:0000256" key="6">
    <source>
        <dbReference type="ARBA" id="ARBA00022676"/>
    </source>
</evidence>
<dbReference type="PANTHER" id="PTHR11675">
    <property type="entry name" value="N-ACETYLGALACTOSAMINYLTRANSFERASE"/>
    <property type="match status" value="1"/>
</dbReference>
<dbReference type="InterPro" id="IPR029044">
    <property type="entry name" value="Nucleotide-diphossugar_trans"/>
</dbReference>
<evidence type="ECO:0000313" key="24">
    <source>
        <dbReference type="Proteomes" id="UP000694846"/>
    </source>
</evidence>
<dbReference type="EC" id="2.4.1.-" evidence="20"/>
<feature type="compositionally biased region" description="Basic and acidic residues" evidence="21">
    <location>
        <begin position="101"/>
        <end position="110"/>
    </location>
</feature>
<keyword evidence="24" id="KW-1185">Reference proteome</keyword>
<keyword evidence="6 20" id="KW-0328">Glycosyltransferase</keyword>
<comment type="similarity">
    <text evidence="4 20">Belongs to the glycosyltransferase 2 family. GalNAc-T subfamily.</text>
</comment>
<dbReference type="GO" id="GO:0006493">
    <property type="term" value="P:protein O-linked glycosylation"/>
    <property type="evidence" value="ECO:0007669"/>
    <property type="project" value="UniProtKB-ARBA"/>
</dbReference>
<evidence type="ECO:0000256" key="14">
    <source>
        <dbReference type="ARBA" id="ARBA00023136"/>
    </source>
</evidence>
<evidence type="ECO:0000256" key="9">
    <source>
        <dbReference type="ARBA" id="ARBA00022723"/>
    </source>
</evidence>
<dbReference type="UniPathway" id="UPA00378"/>
<keyword evidence="11" id="KW-0735">Signal-anchor</keyword>
<dbReference type="InterPro" id="IPR000772">
    <property type="entry name" value="Ricin_B_lectin"/>
</dbReference>
<reference evidence="23" key="1">
    <citation type="submission" date="2018-04" db="EMBL/GenBank/DDBJ databases">
        <title>Transcriptome assembly of Sipha flava.</title>
        <authorList>
            <person name="Scully E.D."/>
            <person name="Geib S.M."/>
            <person name="Palmer N.A."/>
            <person name="Koch K."/>
            <person name="Bradshaw J."/>
            <person name="Heng-Moss T."/>
            <person name="Sarath G."/>
        </authorList>
    </citation>
    <scope>NUCLEOTIDE SEQUENCE</scope>
</reference>
<sequence>MFRSKFRLHTCKIIIATSLLWIFIDIVVLMYYTDCIGPNCKAKSTDIDEPFDATASASRMGWGGPVQDNMLQRFKYNHNDENNNSTYPSHLLKHWKPMPPVREKRGKPGEGGRGVTMRPEQDAIMKKKFKENQFNILASDMISLNRSLQDIRQADCKTKHYPTLMPTTSIVIVFHNEAWSTLLRTVWSVINRSPRSLLKEILLVDDASDREFLGKKLEDYVATLPVETKVLRTEKRSGLIRARLLGAKHVTGQVITFLDAHCECAEGWLEPLLARIVLNRKTVVCPVIDVISDDTFEYVTASDMTWGGFNWKLNFRWYRVPQREMSRRNNDRTAPLRTPTMAGGLFSIDKDYFYELGSYDEGMDIWGGENLEMSFRVWQCGGTLEIIPCSHVGHVFRDKSPYSFPGGVSKIVLHNAARVAEVWMDEWRDFYYAMNPGASNVEVGDVSDRLALREKLKCKSFRWYLENIYPESQMPLDYYYLGEIKNVESQQCLDTMSRKSGEKAGMSYCHGLGGNQVFAYTKRSQIMSDDNCLDASNIVGPVSLIRCHGLEGNQAWVYDLKEMTIKHKTTDQCLEHSMSADQYTAILNECDGSRSQQWTMKSNFHWQASSR</sequence>
<dbReference type="Pfam" id="PF00652">
    <property type="entry name" value="Ricin_B_lectin"/>
    <property type="match status" value="1"/>
</dbReference>
<evidence type="ECO:0000313" key="25">
    <source>
        <dbReference type="RefSeq" id="XP_025422948.1"/>
    </source>
</evidence>
<keyword evidence="12 20" id="KW-1133">Transmembrane helix</keyword>
<keyword evidence="14 20" id="KW-0472">Membrane</keyword>
<evidence type="ECO:0000256" key="21">
    <source>
        <dbReference type="SAM" id="MobiDB-lite"/>
    </source>
</evidence>
<evidence type="ECO:0000259" key="22">
    <source>
        <dbReference type="SMART" id="SM00458"/>
    </source>
</evidence>
<evidence type="ECO:0000256" key="8">
    <source>
        <dbReference type="ARBA" id="ARBA00022692"/>
    </source>
</evidence>
<dbReference type="GO" id="GO:0030246">
    <property type="term" value="F:carbohydrate binding"/>
    <property type="evidence" value="ECO:0007669"/>
    <property type="project" value="UniProtKB-KW"/>
</dbReference>
<feature type="domain" description="Ricin B lectin" evidence="22">
    <location>
        <begin position="478"/>
        <end position="601"/>
    </location>
</feature>
<dbReference type="InterPro" id="IPR045885">
    <property type="entry name" value="GalNAc-T"/>
</dbReference>
<dbReference type="FunFam" id="3.90.550.10:FF:000005">
    <property type="entry name" value="Polypeptide N-acetylgalactosaminyltransferase"/>
    <property type="match status" value="1"/>
</dbReference>
<dbReference type="Gene3D" id="3.90.550.10">
    <property type="entry name" value="Spore Coat Polysaccharide Biosynthesis Protein SpsA, Chain A"/>
    <property type="match status" value="1"/>
</dbReference>
<comment type="subcellular location">
    <subcellularLocation>
        <location evidence="2 20">Golgi apparatus membrane</location>
        <topology evidence="2 20">Single-pass type II membrane protein</topology>
    </subcellularLocation>
</comment>
<evidence type="ECO:0000256" key="12">
    <source>
        <dbReference type="ARBA" id="ARBA00022989"/>
    </source>
</evidence>
<organism evidence="23">
    <name type="scientific">Sipha flava</name>
    <name type="common">yellow sugarcane aphid</name>
    <dbReference type="NCBI Taxonomy" id="143950"/>
    <lineage>
        <taxon>Eukaryota</taxon>
        <taxon>Metazoa</taxon>
        <taxon>Ecdysozoa</taxon>
        <taxon>Arthropoda</taxon>
        <taxon>Hexapoda</taxon>
        <taxon>Insecta</taxon>
        <taxon>Pterygota</taxon>
        <taxon>Neoptera</taxon>
        <taxon>Paraneoptera</taxon>
        <taxon>Hemiptera</taxon>
        <taxon>Sternorrhyncha</taxon>
        <taxon>Aphidomorpha</taxon>
        <taxon>Aphidoidea</taxon>
        <taxon>Aphididae</taxon>
        <taxon>Sipha</taxon>
    </lineage>
</organism>
<keyword evidence="8 20" id="KW-0812">Transmembrane</keyword>